<dbReference type="EMBL" id="SOZJ01000002">
    <property type="protein sequence ID" value="TGJ72584.1"/>
    <property type="molecule type" value="Genomic_DNA"/>
</dbReference>
<proteinExistence type="predicted"/>
<dbReference type="Proteomes" id="UP000297595">
    <property type="component" value="Unassembled WGS sequence"/>
</dbReference>
<reference evidence="1 2" key="1">
    <citation type="submission" date="2019-03" db="EMBL/GenBank/DDBJ databases">
        <title>Nematode-trapping fungi genome.</title>
        <authorList>
            <person name="Vidal-Diez De Ulzurrun G."/>
        </authorList>
    </citation>
    <scope>NUCLEOTIDE SEQUENCE [LARGE SCALE GENOMIC DNA]</scope>
    <source>
        <strain evidence="1 2">TWF154</strain>
    </source>
</reference>
<organism evidence="1 2">
    <name type="scientific">Orbilia oligospora</name>
    <name type="common">Nematode-trapping fungus</name>
    <name type="synonym">Arthrobotrys oligospora</name>
    <dbReference type="NCBI Taxonomy" id="2813651"/>
    <lineage>
        <taxon>Eukaryota</taxon>
        <taxon>Fungi</taxon>
        <taxon>Dikarya</taxon>
        <taxon>Ascomycota</taxon>
        <taxon>Pezizomycotina</taxon>
        <taxon>Orbiliomycetes</taxon>
        <taxon>Orbiliales</taxon>
        <taxon>Orbiliaceae</taxon>
        <taxon>Orbilia</taxon>
    </lineage>
</organism>
<gene>
    <name evidence="1" type="ORF">EYR41_004467</name>
</gene>
<protein>
    <submittedName>
        <fullName evidence="1">Uncharacterized protein</fullName>
    </submittedName>
</protein>
<evidence type="ECO:0000313" key="2">
    <source>
        <dbReference type="Proteomes" id="UP000297595"/>
    </source>
</evidence>
<name>A0A7C8PLU2_ORBOL</name>
<sequence length="459" mass="54454">MQYIIDHSRGLTMSMHMKPRGLRGDIAKKFAKPLDSSPPKIHMTSLPLELLEKISLHVGKAKPRYSWNFCLANKYLYRRIGPSNNFLWHKIVGHFEISKSTKFIKYLKDFHYATLARRKSTWPDPKCCGCEASGQDLETIQNWSQFKSLIYLLFCQKCLNKYYVPRPYISDFCDMVPVAHDFFSGSNSALNSTYHVYWNRRSERVSKEFYIYVKNVFNIDDYDPDRILTEGEKKELGEKFSIFRPSFIPAEHHRHGYDRSYLEKIIEIYRQEYTSFHFLCTPQYFEELWHDYDKALKRFKRNQVRIPVTAPEGAEKKGIRDPRRAFYHFRFYFHRKYRYAPENDYEAQLDNYEGQKAIISKHRYCQHVLVGLFGPGDGIAWRASRVRRPEFLLALFDEWHKGSFGLGHWLPDKLVAKCPYCYIFFQGSVGGGTSTRGLWRTQPKNLLDHIIDDHEDMIR</sequence>
<evidence type="ECO:0000313" key="1">
    <source>
        <dbReference type="EMBL" id="TGJ72584.1"/>
    </source>
</evidence>
<dbReference type="AlphaFoldDB" id="A0A7C8PLU2"/>
<comment type="caution">
    <text evidence="1">The sequence shown here is derived from an EMBL/GenBank/DDBJ whole genome shotgun (WGS) entry which is preliminary data.</text>
</comment>
<accession>A0A7C8PLU2</accession>